<protein>
    <recommendedName>
        <fullName evidence="4">Permease</fullName>
    </recommendedName>
</protein>
<keyword evidence="1" id="KW-1133">Transmembrane helix</keyword>
<evidence type="ECO:0008006" key="4">
    <source>
        <dbReference type="Google" id="ProtNLM"/>
    </source>
</evidence>
<dbReference type="HOGENOM" id="CLU_152530_0_0_9"/>
<dbReference type="AlphaFoldDB" id="I0BE45"/>
<gene>
    <name evidence="2" type="ORF">B2K_07900</name>
</gene>
<evidence type="ECO:0000313" key="3">
    <source>
        <dbReference type="Proteomes" id="UP000007392"/>
    </source>
</evidence>
<keyword evidence="1" id="KW-0472">Membrane</keyword>
<proteinExistence type="predicted"/>
<accession>I0BE45</accession>
<dbReference type="KEGG" id="pmw:B2K_07900"/>
<evidence type="ECO:0000313" key="2">
    <source>
        <dbReference type="EMBL" id="AFH60642.1"/>
    </source>
</evidence>
<dbReference type="EMBL" id="CP003422">
    <property type="protein sequence ID" value="AFH60642.1"/>
    <property type="molecule type" value="Genomic_DNA"/>
</dbReference>
<keyword evidence="1" id="KW-0812">Transmembrane</keyword>
<name>I0BE45_9BACL</name>
<organism evidence="2 3">
    <name type="scientific">Paenibacillus mucilaginosus K02</name>
    <dbReference type="NCBI Taxonomy" id="997761"/>
    <lineage>
        <taxon>Bacteria</taxon>
        <taxon>Bacillati</taxon>
        <taxon>Bacillota</taxon>
        <taxon>Bacilli</taxon>
        <taxon>Bacillales</taxon>
        <taxon>Paenibacillaceae</taxon>
        <taxon>Paenibacillus</taxon>
    </lineage>
</organism>
<dbReference type="Proteomes" id="UP000007392">
    <property type="component" value="Chromosome"/>
</dbReference>
<reference evidence="2 3" key="1">
    <citation type="submission" date="2013-06" db="EMBL/GenBank/DDBJ databases">
        <title>Complete genome sequence of Paenibacillus mucilaginosus K02.</title>
        <authorList>
            <person name="Xiao B."/>
            <person name="Sun L."/>
            <person name="Xiao L."/>
            <person name="Lian B."/>
        </authorList>
    </citation>
    <scope>NUCLEOTIDE SEQUENCE [LARGE SCALE GENOMIC DNA]</scope>
    <source>
        <strain evidence="2 3">K02</strain>
    </source>
</reference>
<feature type="transmembrane region" description="Helical" evidence="1">
    <location>
        <begin position="100"/>
        <end position="130"/>
    </location>
</feature>
<feature type="transmembrane region" description="Helical" evidence="1">
    <location>
        <begin position="66"/>
        <end position="88"/>
    </location>
</feature>
<sequence length="142" mass="16903">MRRIKHTAKKTLIWATLLSAIYALIGEILFQIFYYHDDLLNLYVWFIIMLSIFYTLPVVNFFNNRYWYSIFVMLFFYFIFAILFLFIFGELFPITDDNPAGGILLIMIQCINFISIVIGITFGLLINLILHYRSRWLTEDVG</sequence>
<evidence type="ECO:0000256" key="1">
    <source>
        <dbReference type="SAM" id="Phobius"/>
    </source>
</evidence>
<feature type="transmembrane region" description="Helical" evidence="1">
    <location>
        <begin position="12"/>
        <end position="34"/>
    </location>
</feature>
<feature type="transmembrane region" description="Helical" evidence="1">
    <location>
        <begin position="40"/>
        <end position="59"/>
    </location>
</feature>